<feature type="transmembrane region" description="Helical" evidence="8">
    <location>
        <begin position="20"/>
        <end position="41"/>
    </location>
</feature>
<evidence type="ECO:0000256" key="8">
    <source>
        <dbReference type="RuleBase" id="RU362101"/>
    </source>
</evidence>
<comment type="caution">
    <text evidence="9">The sequence shown here is derived from an EMBL/GenBank/DDBJ whole genome shotgun (WGS) entry which is preliminary data.</text>
</comment>
<evidence type="ECO:0000256" key="6">
    <source>
        <dbReference type="ARBA" id="ARBA00022989"/>
    </source>
</evidence>
<keyword evidence="6 8" id="KW-1133">Transmembrane helix</keyword>
<keyword evidence="4" id="KW-0533">Nickel</keyword>
<evidence type="ECO:0000256" key="1">
    <source>
        <dbReference type="ARBA" id="ARBA00004127"/>
    </source>
</evidence>
<proteinExistence type="inferred from homology"/>
<dbReference type="PANTHER" id="PTHR31611:SF0">
    <property type="entry name" value="HIGH-AFFINITY NICKEL TRANSPORT PROTEIN NIC1"/>
    <property type="match status" value="1"/>
</dbReference>
<evidence type="ECO:0000256" key="4">
    <source>
        <dbReference type="ARBA" id="ARBA00022596"/>
    </source>
</evidence>
<keyword evidence="7 8" id="KW-0472">Membrane</keyword>
<dbReference type="NCBIfam" id="TIGR00802">
    <property type="entry name" value="nico"/>
    <property type="match status" value="1"/>
</dbReference>
<keyword evidence="5 8" id="KW-0812">Transmembrane</keyword>
<gene>
    <name evidence="9" type="ORF">K7432_015221</name>
</gene>
<dbReference type="InterPro" id="IPR011541">
    <property type="entry name" value="Ni/Co_transpt_high_affinity"/>
</dbReference>
<organism evidence="9 10">
    <name type="scientific">Basidiobolus ranarum</name>
    <dbReference type="NCBI Taxonomy" id="34480"/>
    <lineage>
        <taxon>Eukaryota</taxon>
        <taxon>Fungi</taxon>
        <taxon>Fungi incertae sedis</taxon>
        <taxon>Zoopagomycota</taxon>
        <taxon>Entomophthoromycotina</taxon>
        <taxon>Basidiobolomycetes</taxon>
        <taxon>Basidiobolales</taxon>
        <taxon>Basidiobolaceae</taxon>
        <taxon>Basidiobolus</taxon>
    </lineage>
</organism>
<feature type="transmembrane region" description="Helical" evidence="8">
    <location>
        <begin position="269"/>
        <end position="292"/>
    </location>
</feature>
<feature type="transmembrane region" description="Helical" evidence="8">
    <location>
        <begin position="199"/>
        <end position="220"/>
    </location>
</feature>
<evidence type="ECO:0000256" key="7">
    <source>
        <dbReference type="ARBA" id="ARBA00023136"/>
    </source>
</evidence>
<keyword evidence="10" id="KW-1185">Reference proteome</keyword>
<dbReference type="InterPro" id="IPR004688">
    <property type="entry name" value="Ni/Co_transpt"/>
</dbReference>
<accession>A0ABR2WGH2</accession>
<evidence type="ECO:0000256" key="2">
    <source>
        <dbReference type="ARBA" id="ARBA00010892"/>
    </source>
</evidence>
<sequence length="378" mass="41759">MGIVDAFMLEENRPFRRKVIITISSLVLVNVGLWIAAVLTLKSYNGLLSQAVLAYTLGLRHALDADHITAIDNVTRKLIQSNKRPCLVGLFFSLGHSTIVIVASIAIAATATAVADKFPAFQDVGGIIGTCVSGAFLLLIGIMNAVVLVSIWKQLRVLRRDKVYREIDVEEMLNSGGVLSRFFRPIFNFIDASWKMYPLGILFGFGFDTATEITLLALSATQANNGLPIGLILFFPLLFTAGMSLIDTLDGMLMLCTYSWAFISPIRKIYFNFTITFISVVIALIIGIVQVFNILGDKLELKGAFWEFFGEVGDHFDIIGYCIVSLFVFIWIVAIAIYKYGGFQDLEKDIVVIRGDNDAPQLEKGEEETKGVSILTQK</sequence>
<dbReference type="PANTHER" id="PTHR31611">
    <property type="entry name" value="HIGH-AFFINITY NICKEL TRANSPORT PROTEIN NIC1"/>
    <property type="match status" value="1"/>
</dbReference>
<protein>
    <recommendedName>
        <fullName evidence="8">Nickel/cobalt efflux system</fullName>
    </recommendedName>
</protein>
<feature type="transmembrane region" description="Helical" evidence="8">
    <location>
        <begin position="226"/>
        <end position="249"/>
    </location>
</feature>
<feature type="transmembrane region" description="Helical" evidence="8">
    <location>
        <begin position="86"/>
        <end position="115"/>
    </location>
</feature>
<keyword evidence="3 8" id="KW-0813">Transport</keyword>
<evidence type="ECO:0000313" key="10">
    <source>
        <dbReference type="Proteomes" id="UP001479436"/>
    </source>
</evidence>
<feature type="transmembrane region" description="Helical" evidence="8">
    <location>
        <begin position="127"/>
        <end position="152"/>
    </location>
</feature>
<dbReference type="Pfam" id="PF03824">
    <property type="entry name" value="NicO"/>
    <property type="match status" value="1"/>
</dbReference>
<comment type="similarity">
    <text evidence="2 8">Belongs to the NiCoT transporter (TC 2.A.52) family.</text>
</comment>
<reference evidence="9 10" key="1">
    <citation type="submission" date="2023-04" db="EMBL/GenBank/DDBJ databases">
        <title>Genome of Basidiobolus ranarum AG-B5.</title>
        <authorList>
            <person name="Stajich J.E."/>
            <person name="Carter-House D."/>
            <person name="Gryganskyi A."/>
        </authorList>
    </citation>
    <scope>NUCLEOTIDE SEQUENCE [LARGE SCALE GENOMIC DNA]</scope>
    <source>
        <strain evidence="9 10">AG-B5</strain>
    </source>
</reference>
<evidence type="ECO:0000256" key="5">
    <source>
        <dbReference type="ARBA" id="ARBA00022692"/>
    </source>
</evidence>
<comment type="subcellular location">
    <subcellularLocation>
        <location evidence="8">Cell membrane</location>
        <topology evidence="8">Multi-pass membrane protein</topology>
    </subcellularLocation>
    <subcellularLocation>
        <location evidence="1">Endomembrane system</location>
        <topology evidence="1">Multi-pass membrane protein</topology>
    </subcellularLocation>
</comment>
<feature type="transmembrane region" description="Helical" evidence="8">
    <location>
        <begin position="318"/>
        <end position="338"/>
    </location>
</feature>
<evidence type="ECO:0000256" key="3">
    <source>
        <dbReference type="ARBA" id="ARBA00022448"/>
    </source>
</evidence>
<dbReference type="EMBL" id="JASJQH010001990">
    <property type="protein sequence ID" value="KAK9760602.1"/>
    <property type="molecule type" value="Genomic_DNA"/>
</dbReference>
<dbReference type="Proteomes" id="UP001479436">
    <property type="component" value="Unassembled WGS sequence"/>
</dbReference>
<name>A0ABR2WGH2_9FUNG</name>
<evidence type="ECO:0000313" key="9">
    <source>
        <dbReference type="EMBL" id="KAK9760602.1"/>
    </source>
</evidence>